<protein>
    <submittedName>
        <fullName evidence="3">Putative transcriptional regulator</fullName>
    </submittedName>
</protein>
<dbReference type="InterPro" id="IPR050807">
    <property type="entry name" value="TransReg_Diox_bact_type"/>
</dbReference>
<dbReference type="PATRIC" id="fig|1122180.6.peg.498"/>
<dbReference type="EMBL" id="APGJ01000003">
    <property type="protein sequence ID" value="EYD72970.1"/>
    <property type="molecule type" value="Genomic_DNA"/>
</dbReference>
<dbReference type="SUPFAM" id="SSF47413">
    <property type="entry name" value="lambda repressor-like DNA-binding domains"/>
    <property type="match status" value="1"/>
</dbReference>
<dbReference type="GO" id="GO:0003677">
    <property type="term" value="F:DNA binding"/>
    <property type="evidence" value="ECO:0007669"/>
    <property type="project" value="UniProtKB-KW"/>
</dbReference>
<organism evidence="3 4">
    <name type="scientific">Limimaricola hongkongensis DSM 17492</name>
    <dbReference type="NCBI Taxonomy" id="1122180"/>
    <lineage>
        <taxon>Bacteria</taxon>
        <taxon>Pseudomonadati</taxon>
        <taxon>Pseudomonadota</taxon>
        <taxon>Alphaproteobacteria</taxon>
        <taxon>Rhodobacterales</taxon>
        <taxon>Paracoccaceae</taxon>
        <taxon>Limimaricola</taxon>
    </lineage>
</organism>
<dbReference type="OrthoDB" id="9814751at2"/>
<proteinExistence type="predicted"/>
<dbReference type="Proteomes" id="UP000025047">
    <property type="component" value="Unassembled WGS sequence"/>
</dbReference>
<dbReference type="AlphaFoldDB" id="A0A017HF89"/>
<evidence type="ECO:0000313" key="4">
    <source>
        <dbReference type="Proteomes" id="UP000025047"/>
    </source>
</evidence>
<dbReference type="Gene3D" id="1.10.260.40">
    <property type="entry name" value="lambda repressor-like DNA-binding domains"/>
    <property type="match status" value="1"/>
</dbReference>
<evidence type="ECO:0000256" key="1">
    <source>
        <dbReference type="ARBA" id="ARBA00023125"/>
    </source>
</evidence>
<dbReference type="STRING" id="1122180.Lokhon_00495"/>
<dbReference type="InterPro" id="IPR010982">
    <property type="entry name" value="Lambda_DNA-bd_dom_sf"/>
</dbReference>
<dbReference type="Pfam" id="PF13560">
    <property type="entry name" value="HTH_31"/>
    <property type="match status" value="1"/>
</dbReference>
<accession>A0A017HF89</accession>
<dbReference type="PROSITE" id="PS50943">
    <property type="entry name" value="HTH_CROC1"/>
    <property type="match status" value="1"/>
</dbReference>
<reference evidence="3 4" key="1">
    <citation type="submission" date="2013-03" db="EMBL/GenBank/DDBJ databases">
        <authorList>
            <person name="Fiebig A."/>
            <person name="Goeker M."/>
            <person name="Klenk H.-P.P."/>
        </authorList>
    </citation>
    <scope>NUCLEOTIDE SEQUENCE [LARGE SCALE GENOMIC DNA]</scope>
    <source>
        <strain evidence="3 4">DSM 17492</strain>
    </source>
</reference>
<dbReference type="CDD" id="cd02209">
    <property type="entry name" value="cupin_XRE_C"/>
    <property type="match status" value="1"/>
</dbReference>
<keyword evidence="1" id="KW-0238">DNA-binding</keyword>
<dbReference type="InterPro" id="IPR014710">
    <property type="entry name" value="RmlC-like_jellyroll"/>
</dbReference>
<gene>
    <name evidence="3" type="ORF">Lokhon_00495</name>
</gene>
<evidence type="ECO:0000313" key="3">
    <source>
        <dbReference type="EMBL" id="EYD72970.1"/>
    </source>
</evidence>
<dbReference type="PANTHER" id="PTHR46797:SF1">
    <property type="entry name" value="METHYLPHOSPHONATE SYNTHASE"/>
    <property type="match status" value="1"/>
</dbReference>
<dbReference type="SMART" id="SM00530">
    <property type="entry name" value="HTH_XRE"/>
    <property type="match status" value="1"/>
</dbReference>
<evidence type="ECO:0000259" key="2">
    <source>
        <dbReference type="PROSITE" id="PS50943"/>
    </source>
</evidence>
<dbReference type="HOGENOM" id="CLU_085376_1_1_5"/>
<dbReference type="PANTHER" id="PTHR46797">
    <property type="entry name" value="HTH-TYPE TRANSCRIPTIONAL REGULATOR"/>
    <property type="match status" value="1"/>
</dbReference>
<dbReference type="eggNOG" id="COG1396">
    <property type="taxonomic scope" value="Bacteria"/>
</dbReference>
<dbReference type="GO" id="GO:0005829">
    <property type="term" value="C:cytosol"/>
    <property type="evidence" value="ECO:0007669"/>
    <property type="project" value="TreeGrafter"/>
</dbReference>
<keyword evidence="4" id="KW-1185">Reference proteome</keyword>
<comment type="caution">
    <text evidence="3">The sequence shown here is derived from an EMBL/GenBank/DDBJ whole genome shotgun (WGS) entry which is preliminary data.</text>
</comment>
<dbReference type="Gene3D" id="2.60.120.10">
    <property type="entry name" value="Jelly Rolls"/>
    <property type="match status" value="1"/>
</dbReference>
<dbReference type="InterPro" id="IPR011051">
    <property type="entry name" value="RmlC_Cupin_sf"/>
</dbReference>
<name>A0A017HF89_9RHOB</name>
<feature type="domain" description="HTH cro/C1-type" evidence="2">
    <location>
        <begin position="15"/>
        <end position="69"/>
    </location>
</feature>
<dbReference type="GO" id="GO:0003700">
    <property type="term" value="F:DNA-binding transcription factor activity"/>
    <property type="evidence" value="ECO:0007669"/>
    <property type="project" value="TreeGrafter"/>
</dbReference>
<dbReference type="Pfam" id="PF07883">
    <property type="entry name" value="Cupin_2"/>
    <property type="match status" value="1"/>
</dbReference>
<dbReference type="InterPro" id="IPR013096">
    <property type="entry name" value="Cupin_2"/>
</dbReference>
<dbReference type="SUPFAM" id="SSF51182">
    <property type="entry name" value="RmlC-like cupins"/>
    <property type="match status" value="1"/>
</dbReference>
<sequence>MSDGVPESSELGQDLRRLRKARGLRIADLAALTNRSTGWISQVERGRSRPDYADLVAFARAFDMPLSQMFRNGTALIPEESDVLRAAQRRSLPADNTGAVDDMLTPDICGLQFFRSQLLPRSASEQPARRGGIELGHVLEGEFEIWIGGRHHVLGPGDSFWARDEEITWLNPHDTPCTVIWLLAPLPDDPDA</sequence>
<dbReference type="CDD" id="cd00093">
    <property type="entry name" value="HTH_XRE"/>
    <property type="match status" value="1"/>
</dbReference>
<dbReference type="InterPro" id="IPR001387">
    <property type="entry name" value="Cro/C1-type_HTH"/>
</dbReference>